<comment type="pathway">
    <text evidence="8">Carbohydrate biosynthesis; gluconeogenesis.</text>
</comment>
<evidence type="ECO:0000313" key="11">
    <source>
        <dbReference type="Proteomes" id="UP000632858"/>
    </source>
</evidence>
<evidence type="ECO:0000256" key="4">
    <source>
        <dbReference type="ARBA" id="ARBA00022490"/>
    </source>
</evidence>
<evidence type="ECO:0000256" key="6">
    <source>
        <dbReference type="ARBA" id="ARBA00023235"/>
    </source>
</evidence>
<keyword evidence="11" id="KW-1185">Reference proteome</keyword>
<dbReference type="Gene3D" id="3.40.50.10490">
    <property type="entry name" value="Glucose-6-phosphate isomerase like protein, domain 1"/>
    <property type="match status" value="2"/>
</dbReference>
<protein>
    <recommendedName>
        <fullName evidence="8">Glucose-6-phosphate isomerase</fullName>
        <shortName evidence="8">GPI</shortName>
        <ecNumber evidence="8">5.3.1.9</ecNumber>
    </recommendedName>
    <alternativeName>
        <fullName evidence="8">Phosphoglucose isomerase</fullName>
        <shortName evidence="8">PGI</shortName>
    </alternativeName>
    <alternativeName>
        <fullName evidence="8">Phosphohexose isomerase</fullName>
        <shortName evidence="8">PHI</shortName>
    </alternativeName>
</protein>
<dbReference type="SUPFAM" id="SSF53697">
    <property type="entry name" value="SIS domain"/>
    <property type="match status" value="1"/>
</dbReference>
<dbReference type="NCBIfam" id="NF001211">
    <property type="entry name" value="PRK00179.1"/>
    <property type="match status" value="1"/>
</dbReference>
<evidence type="ECO:0000256" key="1">
    <source>
        <dbReference type="ARBA" id="ARBA00004926"/>
    </source>
</evidence>
<comment type="pathway">
    <text evidence="1 8 9">Carbohydrate degradation; glycolysis; D-glyceraldehyde 3-phosphate and glycerone phosphate from D-glucose: step 2/4.</text>
</comment>
<evidence type="ECO:0000256" key="8">
    <source>
        <dbReference type="HAMAP-Rule" id="MF_00473"/>
    </source>
</evidence>
<evidence type="ECO:0000313" key="10">
    <source>
        <dbReference type="EMBL" id="GGF83497.1"/>
    </source>
</evidence>
<dbReference type="EMBL" id="BMFO01000001">
    <property type="protein sequence ID" value="GGF83497.1"/>
    <property type="molecule type" value="Genomic_DNA"/>
</dbReference>
<dbReference type="InterPro" id="IPR035476">
    <property type="entry name" value="SIS_PGI_1"/>
</dbReference>
<name>A0A917CCG0_9GAMM</name>
<feature type="active site" evidence="8">
    <location>
        <position position="363"/>
    </location>
</feature>
<dbReference type="Proteomes" id="UP000632858">
    <property type="component" value="Unassembled WGS sequence"/>
</dbReference>
<reference evidence="10" key="1">
    <citation type="journal article" date="2014" name="Int. J. Syst. Evol. Microbiol.">
        <title>Complete genome sequence of Corynebacterium casei LMG S-19264T (=DSM 44701T), isolated from a smear-ripened cheese.</title>
        <authorList>
            <consortium name="US DOE Joint Genome Institute (JGI-PGF)"/>
            <person name="Walter F."/>
            <person name="Albersmeier A."/>
            <person name="Kalinowski J."/>
            <person name="Ruckert C."/>
        </authorList>
    </citation>
    <scope>NUCLEOTIDE SEQUENCE</scope>
    <source>
        <strain evidence="10">CGMCC 1.12726</strain>
    </source>
</reference>
<dbReference type="InterPro" id="IPR001672">
    <property type="entry name" value="G6P_Isomerase"/>
</dbReference>
<dbReference type="InterPro" id="IPR046348">
    <property type="entry name" value="SIS_dom_sf"/>
</dbReference>
<dbReference type="InterPro" id="IPR023096">
    <property type="entry name" value="G6P_Isomerase_C"/>
</dbReference>
<comment type="catalytic activity">
    <reaction evidence="7 8 9">
        <text>alpha-D-glucose 6-phosphate = beta-D-fructose 6-phosphate</text>
        <dbReference type="Rhea" id="RHEA:11816"/>
        <dbReference type="ChEBI" id="CHEBI:57634"/>
        <dbReference type="ChEBI" id="CHEBI:58225"/>
        <dbReference type="EC" id="5.3.1.9"/>
    </reaction>
</comment>
<dbReference type="GO" id="GO:0005829">
    <property type="term" value="C:cytosol"/>
    <property type="evidence" value="ECO:0007669"/>
    <property type="project" value="TreeGrafter"/>
</dbReference>
<comment type="similarity">
    <text evidence="2 8 9">Belongs to the GPI family.</text>
</comment>
<proteinExistence type="inferred from homology"/>
<gene>
    <name evidence="8 10" type="primary">pgi</name>
    <name evidence="10" type="ORF">GCM10010960_01940</name>
</gene>
<dbReference type="GO" id="GO:0004347">
    <property type="term" value="F:glucose-6-phosphate isomerase activity"/>
    <property type="evidence" value="ECO:0007669"/>
    <property type="project" value="UniProtKB-UniRule"/>
</dbReference>
<keyword evidence="5 8" id="KW-0324">Glycolysis</keyword>
<accession>A0A917CCG0</accession>
<comment type="function">
    <text evidence="8">Catalyzes the reversible isomerization of glucose-6-phosphate to fructose-6-phosphate.</text>
</comment>
<dbReference type="GO" id="GO:0048029">
    <property type="term" value="F:monosaccharide binding"/>
    <property type="evidence" value="ECO:0007669"/>
    <property type="project" value="TreeGrafter"/>
</dbReference>
<evidence type="ECO:0000256" key="3">
    <source>
        <dbReference type="ARBA" id="ARBA00022432"/>
    </source>
</evidence>
<dbReference type="PRINTS" id="PR00662">
    <property type="entry name" value="G6PISOMERASE"/>
</dbReference>
<dbReference type="CDD" id="cd05016">
    <property type="entry name" value="SIS_PGI_2"/>
    <property type="match status" value="1"/>
</dbReference>
<dbReference type="PROSITE" id="PS51463">
    <property type="entry name" value="P_GLUCOSE_ISOMERASE_3"/>
    <property type="match status" value="1"/>
</dbReference>
<keyword evidence="3 8" id="KW-0312">Gluconeogenesis</keyword>
<feature type="active site" evidence="8">
    <location>
        <position position="472"/>
    </location>
</feature>
<dbReference type="Pfam" id="PF00342">
    <property type="entry name" value="PGI"/>
    <property type="match status" value="1"/>
</dbReference>
<evidence type="ECO:0000256" key="5">
    <source>
        <dbReference type="ARBA" id="ARBA00023152"/>
    </source>
</evidence>
<feature type="active site" description="Proton donor" evidence="8">
    <location>
        <position position="332"/>
    </location>
</feature>
<keyword evidence="4 8" id="KW-0963">Cytoplasm</keyword>
<dbReference type="Gene3D" id="1.10.1390.10">
    <property type="match status" value="1"/>
</dbReference>
<dbReference type="PROSITE" id="PS00765">
    <property type="entry name" value="P_GLUCOSE_ISOMERASE_1"/>
    <property type="match status" value="1"/>
</dbReference>
<comment type="caution">
    <text evidence="10">The sequence shown here is derived from an EMBL/GenBank/DDBJ whole genome shotgun (WGS) entry which is preliminary data.</text>
</comment>
<dbReference type="InterPro" id="IPR018189">
    <property type="entry name" value="Phosphoglucose_isomerase_CS"/>
</dbReference>
<dbReference type="HAMAP" id="MF_00473">
    <property type="entry name" value="G6P_isomerase"/>
    <property type="match status" value="1"/>
</dbReference>
<comment type="subcellular location">
    <subcellularLocation>
        <location evidence="8">Cytoplasm</location>
    </subcellularLocation>
</comment>
<keyword evidence="6 8" id="KW-0413">Isomerase</keyword>
<dbReference type="PANTHER" id="PTHR11469">
    <property type="entry name" value="GLUCOSE-6-PHOSPHATE ISOMERASE"/>
    <property type="match status" value="1"/>
</dbReference>
<dbReference type="GO" id="GO:0051156">
    <property type="term" value="P:glucose 6-phosphate metabolic process"/>
    <property type="evidence" value="ECO:0007669"/>
    <property type="project" value="TreeGrafter"/>
</dbReference>
<dbReference type="CDD" id="cd05015">
    <property type="entry name" value="SIS_PGI_1"/>
    <property type="match status" value="1"/>
</dbReference>
<sequence length="506" mass="54000">MWNTEDWQALAAHAERCRSKTIAGLVAAESGRAADFACRVGPLYLNFARQHIDAEAVADLQARLVASGIEAQARALFDGAHVNASEDRPALHTALRSGLSAAPAARAAHADAMAALARMAETAARLRARGVTDILSVGIGGSDLGPRLLLDALAEHADGGFRVHFLSSADGMHLDRYMATLDPATTAVLLVSKSFTSQETLINGAVLKAWAGDSERVFAVTANAARAEAFDVPAGNILPIWDWVGGRFSVWSAVSFAAVLGLGMPAFREFLRGGADMDAHFLEAPAGCNAVYWQALMSVWNRNAMGYGTQGIIPYDERLALLPAHLQQVIMESLGKSVTVDGRDCPQATSPVLMGASGNPSQHSFFQYLQQGVGTVPLDILGVLRSGHSQPTNHHFMLANLLAQAESLANGQDDADPQRRYPGNRPSTVILLDELTPYALGMLLALYEHSVFVQSTIWGINAFDQWGVELGKRIAIGLMPHVEGEGGDAAALDPVTRELLARLLSR</sequence>
<evidence type="ECO:0000256" key="7">
    <source>
        <dbReference type="ARBA" id="ARBA00029321"/>
    </source>
</evidence>
<reference evidence="10" key="2">
    <citation type="submission" date="2020-09" db="EMBL/GenBank/DDBJ databases">
        <authorList>
            <person name="Sun Q."/>
            <person name="Zhou Y."/>
        </authorList>
    </citation>
    <scope>NUCLEOTIDE SEQUENCE</scope>
    <source>
        <strain evidence="10">CGMCC 1.12726</strain>
    </source>
</reference>
<dbReference type="RefSeq" id="WP_188446811.1">
    <property type="nucleotide sequence ID" value="NZ_BMFO01000001.1"/>
</dbReference>
<dbReference type="InterPro" id="IPR035482">
    <property type="entry name" value="SIS_PGI_2"/>
</dbReference>
<dbReference type="GO" id="GO:0006094">
    <property type="term" value="P:gluconeogenesis"/>
    <property type="evidence" value="ECO:0007669"/>
    <property type="project" value="UniProtKB-UniRule"/>
</dbReference>
<dbReference type="GO" id="GO:0006096">
    <property type="term" value="P:glycolytic process"/>
    <property type="evidence" value="ECO:0007669"/>
    <property type="project" value="UniProtKB-UniRule"/>
</dbReference>
<dbReference type="GO" id="GO:0097367">
    <property type="term" value="F:carbohydrate derivative binding"/>
    <property type="evidence" value="ECO:0007669"/>
    <property type="project" value="InterPro"/>
</dbReference>
<evidence type="ECO:0000256" key="9">
    <source>
        <dbReference type="RuleBase" id="RU000612"/>
    </source>
</evidence>
<dbReference type="PROSITE" id="PS00174">
    <property type="entry name" value="P_GLUCOSE_ISOMERASE_2"/>
    <property type="match status" value="1"/>
</dbReference>
<dbReference type="PANTHER" id="PTHR11469:SF1">
    <property type="entry name" value="GLUCOSE-6-PHOSPHATE ISOMERASE"/>
    <property type="match status" value="1"/>
</dbReference>
<dbReference type="EC" id="5.3.1.9" evidence="8"/>
<evidence type="ECO:0000256" key="2">
    <source>
        <dbReference type="ARBA" id="ARBA00006604"/>
    </source>
</evidence>
<organism evidence="10 11">
    <name type="scientific">Arenimonas maotaiensis</name>
    <dbReference type="NCBI Taxonomy" id="1446479"/>
    <lineage>
        <taxon>Bacteria</taxon>
        <taxon>Pseudomonadati</taxon>
        <taxon>Pseudomonadota</taxon>
        <taxon>Gammaproteobacteria</taxon>
        <taxon>Lysobacterales</taxon>
        <taxon>Lysobacteraceae</taxon>
        <taxon>Arenimonas</taxon>
    </lineage>
</organism>
<dbReference type="AlphaFoldDB" id="A0A917CCG0"/>